<evidence type="ECO:0000256" key="1">
    <source>
        <dbReference type="SAM" id="MobiDB-lite"/>
    </source>
</evidence>
<feature type="compositionally biased region" description="Polar residues" evidence="1">
    <location>
        <begin position="1"/>
        <end position="17"/>
    </location>
</feature>
<feature type="compositionally biased region" description="Basic residues" evidence="1">
    <location>
        <begin position="18"/>
        <end position="31"/>
    </location>
</feature>
<name>A0A7S3Q5V5_9STRA</name>
<dbReference type="PANTHER" id="PTHR12419">
    <property type="entry name" value="OTU DOMAIN CONTAINING PROTEIN"/>
    <property type="match status" value="1"/>
</dbReference>
<dbReference type="GO" id="GO:0004843">
    <property type="term" value="F:cysteine-type deubiquitinase activity"/>
    <property type="evidence" value="ECO:0007669"/>
    <property type="project" value="TreeGrafter"/>
</dbReference>
<dbReference type="InterPro" id="IPR050704">
    <property type="entry name" value="Peptidase_C85-like"/>
</dbReference>
<feature type="compositionally biased region" description="Low complexity" evidence="1">
    <location>
        <begin position="461"/>
        <end position="472"/>
    </location>
</feature>
<dbReference type="Pfam" id="PF02338">
    <property type="entry name" value="OTU"/>
    <property type="match status" value="1"/>
</dbReference>
<feature type="region of interest" description="Disordered" evidence="1">
    <location>
        <begin position="363"/>
        <end position="383"/>
    </location>
</feature>
<feature type="region of interest" description="Disordered" evidence="1">
    <location>
        <begin position="1"/>
        <end position="32"/>
    </location>
</feature>
<feature type="region of interest" description="Disordered" evidence="1">
    <location>
        <begin position="444"/>
        <end position="528"/>
    </location>
</feature>
<feature type="compositionally biased region" description="Polar residues" evidence="1">
    <location>
        <begin position="516"/>
        <end position="525"/>
    </location>
</feature>
<sequence>MTPRRSASNNAIQTQQKIKTRSARSRPKSRCLRQSPLKPSFLLYLWLLVHTLTATTRTFHAQPVGVNVVEAKKSIPQSKPSSLFYSASPPWNPSPNIDHHGFLSNTYKCIPGNWEKEARIGGKYGFQSKLSKKLAAEEQEVYIRQVPGDGNCLFHSLAAALSYVEDKVHLNFDENSTDSCNRNARNYYRGRDRGGGTKSSKTRSRNVRWDSDMDIYERSAILRQQSVEMFKPALREAGQRGHGDNDDQYDHDEAYKSLSPSISSSRSSSTKSNKPLFLQGSEFLRPKELLHVASSQYGMSGQEYCDQMKHNGVWGGGPEIVGLCNYLKRPIHVYELISMKPKCKIKIRPRGYGLLGHKRSPSGEGLEDVEYSDDCSHGTTSSTKPEFRLRRMACFGSPKFDHREPLHILSADCRFPDLTPGLQASAGNHFMALFPYSSPLKIKKQKPLSRSINSRRRERASALASASTSGASQQNSNRKVRVGSGGGSENVKKNNRSRAAIASTSVPSTRRRFGGWSNNDNSNNARRQEEIIDRSNSFMGRMVNFMSKHPHLGRGEDIPIAAPPNNPLRAAFKKWI</sequence>
<dbReference type="InterPro" id="IPR003323">
    <property type="entry name" value="OTU_dom"/>
</dbReference>
<evidence type="ECO:0000259" key="2">
    <source>
        <dbReference type="PROSITE" id="PS50802"/>
    </source>
</evidence>
<gene>
    <name evidence="3" type="ORF">CDEB00056_LOCUS10936</name>
</gene>
<protein>
    <recommendedName>
        <fullName evidence="2">OTU domain-containing protein</fullName>
    </recommendedName>
</protein>
<proteinExistence type="predicted"/>
<dbReference type="AlphaFoldDB" id="A0A7S3Q5V5"/>
<dbReference type="PROSITE" id="PS50802">
    <property type="entry name" value="OTU"/>
    <property type="match status" value="1"/>
</dbReference>
<evidence type="ECO:0000313" key="3">
    <source>
        <dbReference type="EMBL" id="CAE0466084.1"/>
    </source>
</evidence>
<dbReference type="Gene3D" id="3.90.70.80">
    <property type="match status" value="2"/>
</dbReference>
<feature type="compositionally biased region" description="Basic residues" evidence="1">
    <location>
        <begin position="444"/>
        <end position="458"/>
    </location>
</feature>
<accession>A0A7S3Q5V5</accession>
<organism evidence="3">
    <name type="scientific">Chaetoceros debilis</name>
    <dbReference type="NCBI Taxonomy" id="122233"/>
    <lineage>
        <taxon>Eukaryota</taxon>
        <taxon>Sar</taxon>
        <taxon>Stramenopiles</taxon>
        <taxon>Ochrophyta</taxon>
        <taxon>Bacillariophyta</taxon>
        <taxon>Coscinodiscophyceae</taxon>
        <taxon>Chaetocerotophycidae</taxon>
        <taxon>Chaetocerotales</taxon>
        <taxon>Chaetocerotaceae</taxon>
        <taxon>Chaetoceros</taxon>
    </lineage>
</organism>
<reference evidence="3" key="1">
    <citation type="submission" date="2021-01" db="EMBL/GenBank/DDBJ databases">
        <authorList>
            <person name="Corre E."/>
            <person name="Pelletier E."/>
            <person name="Niang G."/>
            <person name="Scheremetjew M."/>
            <person name="Finn R."/>
            <person name="Kale V."/>
            <person name="Holt S."/>
            <person name="Cochrane G."/>
            <person name="Meng A."/>
            <person name="Brown T."/>
            <person name="Cohen L."/>
        </authorList>
    </citation>
    <scope>NUCLEOTIDE SEQUENCE</scope>
    <source>
        <strain evidence="3">MM31A-1</strain>
    </source>
</reference>
<feature type="region of interest" description="Disordered" evidence="1">
    <location>
        <begin position="181"/>
        <end position="206"/>
    </location>
</feature>
<dbReference type="PANTHER" id="PTHR12419:SF10">
    <property type="entry name" value="DEUBIQUITINASE OTUD6B"/>
    <property type="match status" value="1"/>
</dbReference>
<feature type="domain" description="OTU" evidence="2">
    <location>
        <begin position="141"/>
        <end position="436"/>
    </location>
</feature>
<dbReference type="EMBL" id="HBIO01014120">
    <property type="protein sequence ID" value="CAE0466084.1"/>
    <property type="molecule type" value="Transcribed_RNA"/>
</dbReference>
<dbReference type="GO" id="GO:0016579">
    <property type="term" value="P:protein deubiquitination"/>
    <property type="evidence" value="ECO:0007669"/>
    <property type="project" value="TreeGrafter"/>
</dbReference>